<keyword evidence="1" id="KW-0863">Zinc-finger</keyword>
<evidence type="ECO:0000313" key="3">
    <source>
        <dbReference type="EMBL" id="OHT90632.1"/>
    </source>
</evidence>
<dbReference type="PROSITE" id="PS50966">
    <property type="entry name" value="ZF_SWIM"/>
    <property type="match status" value="1"/>
</dbReference>
<dbReference type="STRING" id="1908205.BKG60_27660"/>
<proteinExistence type="predicted"/>
<dbReference type="Proteomes" id="UP000179636">
    <property type="component" value="Unassembled WGS sequence"/>
</dbReference>
<evidence type="ECO:0000313" key="4">
    <source>
        <dbReference type="Proteomes" id="UP000179636"/>
    </source>
</evidence>
<dbReference type="OrthoDB" id="188274at2"/>
<dbReference type="AlphaFoldDB" id="A0A1Q9W3Z4"/>
<evidence type="ECO:0000256" key="1">
    <source>
        <dbReference type="PROSITE-ProRule" id="PRU00325"/>
    </source>
</evidence>
<gene>
    <name evidence="3" type="ORF">BKG61_27345</name>
</gene>
<name>A0A1Q9W3Z4_9MYCO</name>
<accession>A0A1Q9W3Z4</accession>
<dbReference type="InterPro" id="IPR007527">
    <property type="entry name" value="Znf_SWIM"/>
</dbReference>
<organism evidence="3 4">
    <name type="scientific">Mycobacterium syngnathidarum</name>
    <dbReference type="NCBI Taxonomy" id="1908205"/>
    <lineage>
        <taxon>Bacteria</taxon>
        <taxon>Bacillati</taxon>
        <taxon>Actinomycetota</taxon>
        <taxon>Actinomycetes</taxon>
        <taxon>Mycobacteriales</taxon>
        <taxon>Mycobacteriaceae</taxon>
        <taxon>Mycobacterium</taxon>
    </lineage>
</organism>
<feature type="domain" description="SWIM-type" evidence="2">
    <location>
        <begin position="133"/>
        <end position="164"/>
    </location>
</feature>
<accession>A0A1S1JT26</accession>
<keyword evidence="1" id="KW-0479">Metal-binding</keyword>
<dbReference type="PANTHER" id="PTHR38133">
    <property type="entry name" value="SLR1429 PROTEIN"/>
    <property type="match status" value="1"/>
</dbReference>
<comment type="caution">
    <text evidence="3">The sequence shown here is derived from an EMBL/GenBank/DDBJ whole genome shotgun (WGS) entry which is preliminary data.</text>
</comment>
<evidence type="ECO:0000259" key="2">
    <source>
        <dbReference type="PROSITE" id="PS50966"/>
    </source>
</evidence>
<reference evidence="3 4" key="1">
    <citation type="submission" date="2016-10" db="EMBL/GenBank/DDBJ databases">
        <title>Evaluation of Human, Animal and Environmental Mycobacterium chelonae Isolates by Core Genome Phylogenomic Analysis, Targeted Gene Comparison, and Anti-microbial Susceptibility Patterns: A Tale of Mistaken Identities.</title>
        <authorList>
            <person name="Fogelson S.B."/>
            <person name="Camus A.C."/>
            <person name="Lorenz W."/>
            <person name="Vasireddy R."/>
            <person name="Vasireddy S."/>
            <person name="Smith T."/>
            <person name="Brown-Elliott B.A."/>
            <person name="Wallace R.J.Jr."/>
            <person name="Hasan N.A."/>
            <person name="Reischl U."/>
            <person name="Sanchez S."/>
        </authorList>
    </citation>
    <scope>NUCLEOTIDE SEQUENCE [LARGE SCALE GENOMIC DNA]</scope>
    <source>
        <strain evidence="3 4">24999</strain>
    </source>
</reference>
<keyword evidence="1" id="KW-0862">Zinc</keyword>
<dbReference type="EMBL" id="MLHV01000040">
    <property type="protein sequence ID" value="OHT90632.1"/>
    <property type="molecule type" value="Genomic_DNA"/>
</dbReference>
<dbReference type="GO" id="GO:0008270">
    <property type="term" value="F:zinc ion binding"/>
    <property type="evidence" value="ECO:0007669"/>
    <property type="project" value="UniProtKB-KW"/>
</dbReference>
<protein>
    <recommendedName>
        <fullName evidence="2">SWIM-type domain-containing protein</fullName>
    </recommendedName>
</protein>
<keyword evidence="4" id="KW-1185">Reference proteome</keyword>
<dbReference type="PANTHER" id="PTHR38133:SF1">
    <property type="entry name" value="SLR1429 PROTEIN"/>
    <property type="match status" value="1"/>
</dbReference>
<dbReference type="RefSeq" id="WP_070946881.1">
    <property type="nucleotide sequence ID" value="NZ_MLCL01000089.1"/>
</dbReference>
<dbReference type="Pfam" id="PF04434">
    <property type="entry name" value="SWIM"/>
    <property type="match status" value="1"/>
</dbReference>
<sequence>MNDWYPPSRPRAADGLKARSARGAIAQTWWSQRFIGVLEAMGMGSRMQRGRNYARRGQVISLDIGPGLVTAEVQGSRVRPYRVRIGIPAFGKSEWLQIEAALAEDALYTAALLAGEMPADIEDVFGAVELPLFPTTARDLSLDCSCPDFAVPCKHLAATFYLLAEAFDEDPFIILAWRGRDREDLLENLAAARSGGRPAADQAASSGPDLTDCLDSFFVRQNVLPVFSPPVAASTALLDQLPEVSVTVRRRRLAEILRPAYVGFGEQD</sequence>